<dbReference type="AlphaFoldDB" id="A0A1B6CDG3"/>
<dbReference type="GO" id="GO:0033588">
    <property type="term" value="C:elongator holoenzyme complex"/>
    <property type="evidence" value="ECO:0007669"/>
    <property type="project" value="InterPro"/>
</dbReference>
<dbReference type="InterPro" id="IPR018627">
    <property type="entry name" value="ELP6"/>
</dbReference>
<dbReference type="PANTHER" id="PTHR16184">
    <property type="entry name" value="ELONGATOR COMPLEX PROTEIN 6"/>
    <property type="match status" value="1"/>
</dbReference>
<dbReference type="UniPathway" id="UPA00988"/>
<gene>
    <name evidence="5" type="ORF">g.24266</name>
    <name evidence="4" type="ORF">g.24267</name>
</gene>
<organism evidence="4">
    <name type="scientific">Clastoptera arizonana</name>
    <name type="common">Arizona spittle bug</name>
    <dbReference type="NCBI Taxonomy" id="38151"/>
    <lineage>
        <taxon>Eukaryota</taxon>
        <taxon>Metazoa</taxon>
        <taxon>Ecdysozoa</taxon>
        <taxon>Arthropoda</taxon>
        <taxon>Hexapoda</taxon>
        <taxon>Insecta</taxon>
        <taxon>Pterygota</taxon>
        <taxon>Neoptera</taxon>
        <taxon>Paraneoptera</taxon>
        <taxon>Hemiptera</taxon>
        <taxon>Auchenorrhyncha</taxon>
        <taxon>Cercopoidea</taxon>
        <taxon>Clastopteridae</taxon>
        <taxon>Clastoptera</taxon>
    </lineage>
</organism>
<evidence type="ECO:0000256" key="3">
    <source>
        <dbReference type="ARBA" id="ARBA00020263"/>
    </source>
</evidence>
<evidence type="ECO:0000313" key="5">
    <source>
        <dbReference type="EMBL" id="JAS15098.1"/>
    </source>
</evidence>
<accession>A0A1B6CDG3</accession>
<comment type="pathway">
    <text evidence="1">tRNA modification; 5-methoxycarbonylmethyl-2-thiouridine-tRNA biosynthesis.</text>
</comment>
<dbReference type="GO" id="GO:0002098">
    <property type="term" value="P:tRNA wobble uridine modification"/>
    <property type="evidence" value="ECO:0007669"/>
    <property type="project" value="InterPro"/>
</dbReference>
<evidence type="ECO:0000313" key="4">
    <source>
        <dbReference type="EMBL" id="JAS11482.1"/>
    </source>
</evidence>
<dbReference type="InterPro" id="IPR027417">
    <property type="entry name" value="P-loop_NTPase"/>
</dbReference>
<sequence length="255" mass="29297">MSASLISSIGLEEQDFIDKFIFVSEEQNSDANFVVSSWIMKAIQEESNVVLLTLHNSFSHYQNVILKQGCNLTALQESDRLVVIEPMKNIVKSLMDQIEDELNFYELKGDNGLKHLFLNLENIIKTKWNNRKVYLIIDDTSDFLALGIQTKDLIIFLKYCLNLRNYYKNITIVVCSHFSQNNEQQQVLVNAMNHISDIRISVSGLKTGFSADVTGCIAISRKNILKQELWYKPNIFHFKLNDRHIKVFAIGSVIT</sequence>
<dbReference type="CDD" id="cd19495">
    <property type="entry name" value="Elp6"/>
    <property type="match status" value="1"/>
</dbReference>
<dbReference type="EMBL" id="GEDC01022200">
    <property type="protein sequence ID" value="JAS15098.1"/>
    <property type="molecule type" value="Transcribed_RNA"/>
</dbReference>
<dbReference type="PANTHER" id="PTHR16184:SF6">
    <property type="entry name" value="ELONGATOR COMPLEX PROTEIN 6"/>
    <property type="match status" value="1"/>
</dbReference>
<comment type="similarity">
    <text evidence="2">Belongs to the ELP6 family.</text>
</comment>
<proteinExistence type="inferred from homology"/>
<dbReference type="EMBL" id="GEDC01025816">
    <property type="protein sequence ID" value="JAS11482.1"/>
    <property type="molecule type" value="Transcribed_RNA"/>
</dbReference>
<evidence type="ECO:0000256" key="2">
    <source>
        <dbReference type="ARBA" id="ARBA00008837"/>
    </source>
</evidence>
<name>A0A1B6CDG3_9HEMI</name>
<dbReference type="Pfam" id="PF09807">
    <property type="entry name" value="ELP6"/>
    <property type="match status" value="1"/>
</dbReference>
<dbReference type="Gene3D" id="3.40.50.300">
    <property type="entry name" value="P-loop containing nucleotide triphosphate hydrolases"/>
    <property type="match status" value="1"/>
</dbReference>
<evidence type="ECO:0000256" key="1">
    <source>
        <dbReference type="ARBA" id="ARBA00005043"/>
    </source>
</evidence>
<protein>
    <recommendedName>
        <fullName evidence="3">Elongator complex protein 6</fullName>
    </recommendedName>
</protein>
<reference evidence="4" key="1">
    <citation type="submission" date="2015-12" db="EMBL/GenBank/DDBJ databases">
        <title>De novo transcriptome assembly of four potential Pierce s Disease insect vectors from Arizona vineyards.</title>
        <authorList>
            <person name="Tassone E.E."/>
        </authorList>
    </citation>
    <scope>NUCLEOTIDE SEQUENCE</scope>
</reference>